<keyword evidence="4" id="KW-0812">Transmembrane</keyword>
<comment type="catalytic activity">
    <reaction evidence="4">
        <text>a quinone + NADH + 5 H(+)(in) = a quinol + NAD(+) + 4 H(+)(out)</text>
        <dbReference type="Rhea" id="RHEA:57888"/>
        <dbReference type="ChEBI" id="CHEBI:15378"/>
        <dbReference type="ChEBI" id="CHEBI:24646"/>
        <dbReference type="ChEBI" id="CHEBI:57540"/>
        <dbReference type="ChEBI" id="CHEBI:57945"/>
        <dbReference type="ChEBI" id="CHEBI:132124"/>
    </reaction>
</comment>
<dbReference type="Pfam" id="PF00499">
    <property type="entry name" value="Oxidored_q3"/>
    <property type="match status" value="1"/>
</dbReference>
<evidence type="ECO:0000256" key="4">
    <source>
        <dbReference type="RuleBase" id="RU004429"/>
    </source>
</evidence>
<dbReference type="InterPro" id="IPR001457">
    <property type="entry name" value="NADH_UbQ/plastoQ_OxRdtase_su6"/>
</dbReference>
<dbReference type="EMBL" id="JRQD01000002">
    <property type="protein sequence ID" value="KGM07394.1"/>
    <property type="molecule type" value="Genomic_DNA"/>
</dbReference>
<feature type="transmembrane region" description="Helical" evidence="4">
    <location>
        <begin position="137"/>
        <end position="160"/>
    </location>
</feature>
<protein>
    <recommendedName>
        <fullName evidence="2 4">NADH-quinone oxidoreductase subunit J</fullName>
        <ecNumber evidence="4">7.1.1.-</ecNumber>
    </recommendedName>
</protein>
<comment type="function">
    <text evidence="4">NDH-1 shuttles electrons from NADH, via FMN and iron-sulfur (Fe-S) centers, to quinones in the respiratory chain. Couples the redox reaction to proton translocation (for every two electrons transferred, four hydrogen ions are translocated across the cytoplasmic membrane), and thus conserves the redox energy in a proton gradient.</text>
</comment>
<dbReference type="PANTHER" id="PTHR33269:SF17">
    <property type="entry name" value="NADH-UBIQUINONE OXIDOREDUCTASE CHAIN 6"/>
    <property type="match status" value="1"/>
</dbReference>
<comment type="caution">
    <text evidence="5">The sequence shown here is derived from an EMBL/GenBank/DDBJ whole genome shotgun (WGS) entry which is preliminary data.</text>
</comment>
<comment type="subunit">
    <text evidence="3">Composed of 13 different subunits. Subunits NuoA, H, J, K, L, M, N constitute the membrane sector of the complex.</text>
</comment>
<organism evidence="5 6">
    <name type="scientific">Methylophaga thiooxydans</name>
    <dbReference type="NCBI Taxonomy" id="392484"/>
    <lineage>
        <taxon>Bacteria</taxon>
        <taxon>Pseudomonadati</taxon>
        <taxon>Pseudomonadota</taxon>
        <taxon>Gammaproteobacteria</taxon>
        <taxon>Thiotrichales</taxon>
        <taxon>Piscirickettsiaceae</taxon>
        <taxon>Methylophaga</taxon>
    </lineage>
</organism>
<keyword evidence="4" id="KW-0520">NAD</keyword>
<feature type="transmembrane region" description="Helical" evidence="4">
    <location>
        <begin position="30"/>
        <end position="47"/>
    </location>
</feature>
<keyword evidence="5" id="KW-0560">Oxidoreductase</keyword>
<sequence length="199" mass="22021">MEKIIFYAFAAILLFAATMVITVRNPVRAALFLVLAFFTSAAIWLMLQAEFLAISLVLVYVGAVLVLFLFVVMMLDIDLAPLQEGFTKYLPLGIIVAALIVAEMITVLNAPQFDIAATAVAGESNTRMLGRLLYTVYVYPFEIASVILTVAIVAAITLTLREHSRKLQDPGKQVAVRKQDRVRLVDLRSAKVEKEEEQS</sequence>
<dbReference type="Proteomes" id="UP000029999">
    <property type="component" value="Unassembled WGS sequence"/>
</dbReference>
<accession>A0A0A0BJV8</accession>
<keyword evidence="4" id="KW-1003">Cell membrane</keyword>
<dbReference type="STRING" id="392484.LP43_1005"/>
<evidence type="ECO:0000313" key="5">
    <source>
        <dbReference type="EMBL" id="KGM07394.1"/>
    </source>
</evidence>
<proteinExistence type="inferred from homology"/>
<reference evidence="5 6" key="1">
    <citation type="submission" date="2014-09" db="EMBL/GenBank/DDBJ databases">
        <authorList>
            <person name="Grob C."/>
            <person name="Taubert M."/>
            <person name="Howat A.M."/>
            <person name="Burns O.J."/>
            <person name="Dixon J.L."/>
            <person name="Chen Y."/>
            <person name="Murrell J.C."/>
        </authorList>
    </citation>
    <scope>NUCLEOTIDE SEQUENCE [LARGE SCALE GENOMIC DNA]</scope>
    <source>
        <strain evidence="5">L4</strain>
    </source>
</reference>
<feature type="transmembrane region" description="Helical" evidence="4">
    <location>
        <begin position="6"/>
        <end position="23"/>
    </location>
</feature>
<dbReference type="EC" id="7.1.1.-" evidence="4"/>
<evidence type="ECO:0000313" key="6">
    <source>
        <dbReference type="Proteomes" id="UP000029999"/>
    </source>
</evidence>
<evidence type="ECO:0000256" key="1">
    <source>
        <dbReference type="ARBA" id="ARBA00005698"/>
    </source>
</evidence>
<keyword evidence="4" id="KW-1133">Transmembrane helix</keyword>
<keyword evidence="4" id="KW-0472">Membrane</keyword>
<name>A0A0A0BJV8_9GAMM</name>
<feature type="transmembrane region" description="Helical" evidence="4">
    <location>
        <begin position="53"/>
        <end position="77"/>
    </location>
</feature>
<dbReference type="InterPro" id="IPR042106">
    <property type="entry name" value="Nuo/plastoQ_OxRdtase_6_NuoJ"/>
</dbReference>
<keyword evidence="4" id="KW-0874">Quinone</keyword>
<dbReference type="GO" id="GO:0005886">
    <property type="term" value="C:plasma membrane"/>
    <property type="evidence" value="ECO:0007669"/>
    <property type="project" value="UniProtKB-SubCell"/>
</dbReference>
<feature type="transmembrane region" description="Helical" evidence="4">
    <location>
        <begin position="89"/>
        <end position="108"/>
    </location>
</feature>
<dbReference type="RefSeq" id="WP_036312626.1">
    <property type="nucleotide sequence ID" value="NZ_JRQD01000002.1"/>
</dbReference>
<evidence type="ECO:0000256" key="3">
    <source>
        <dbReference type="ARBA" id="ARBA00025811"/>
    </source>
</evidence>
<dbReference type="GO" id="GO:0016491">
    <property type="term" value="F:oxidoreductase activity"/>
    <property type="evidence" value="ECO:0007669"/>
    <property type="project" value="UniProtKB-KW"/>
</dbReference>
<keyword evidence="5" id="KW-0830">Ubiquinone</keyword>
<dbReference type="AlphaFoldDB" id="A0A0A0BJV8"/>
<gene>
    <name evidence="5" type="ORF">LP43_1005</name>
</gene>
<dbReference type="GO" id="GO:0048038">
    <property type="term" value="F:quinone binding"/>
    <property type="evidence" value="ECO:0007669"/>
    <property type="project" value="UniProtKB-UniRule"/>
</dbReference>
<dbReference type="Gene3D" id="1.20.120.1200">
    <property type="entry name" value="NADH-ubiquinone/plastoquinone oxidoreductase chain 6, subunit NuoJ"/>
    <property type="match status" value="1"/>
</dbReference>
<dbReference type="GO" id="GO:0008137">
    <property type="term" value="F:NADH dehydrogenase (ubiquinone) activity"/>
    <property type="evidence" value="ECO:0007669"/>
    <property type="project" value="UniProtKB-UniRule"/>
</dbReference>
<comment type="subcellular location">
    <subcellularLocation>
        <location evidence="4">Cell membrane</location>
        <topology evidence="4">Multi-pass membrane protein</topology>
    </subcellularLocation>
</comment>
<evidence type="ECO:0000256" key="2">
    <source>
        <dbReference type="ARBA" id="ARBA00019907"/>
    </source>
</evidence>
<dbReference type="NCBIfam" id="NF005164">
    <property type="entry name" value="PRK06638.1-4"/>
    <property type="match status" value="1"/>
</dbReference>
<dbReference type="PANTHER" id="PTHR33269">
    <property type="entry name" value="NADH-UBIQUINONE OXIDOREDUCTASE CHAIN 6"/>
    <property type="match status" value="1"/>
</dbReference>
<comment type="similarity">
    <text evidence="1 4">Belongs to the complex I subunit 6 family.</text>
</comment>